<protein>
    <recommendedName>
        <fullName evidence="3">Thioredoxin domain-containing protein</fullName>
    </recommendedName>
</protein>
<evidence type="ECO:0000313" key="1">
    <source>
        <dbReference type="EMBL" id="SHO49013.1"/>
    </source>
</evidence>
<dbReference type="RefSeq" id="WP_073613904.1">
    <property type="nucleotide sequence ID" value="NZ_FRFE01000012.1"/>
</dbReference>
<dbReference type="NCBIfam" id="NF040730">
    <property type="entry name" value="CxCC_doxin"/>
    <property type="match status" value="1"/>
</dbReference>
<dbReference type="Proteomes" id="UP000184603">
    <property type="component" value="Unassembled WGS sequence"/>
</dbReference>
<evidence type="ECO:0000313" key="2">
    <source>
        <dbReference type="Proteomes" id="UP000184603"/>
    </source>
</evidence>
<dbReference type="EMBL" id="FRFE01000012">
    <property type="protein sequence ID" value="SHO49013.1"/>
    <property type="molecule type" value="Genomic_DNA"/>
</dbReference>
<dbReference type="AlphaFoldDB" id="A0A1M7Y8Q2"/>
<dbReference type="STRING" id="1121416.SAMN02745220_02615"/>
<reference evidence="1 2" key="1">
    <citation type="submission" date="2016-12" db="EMBL/GenBank/DDBJ databases">
        <authorList>
            <person name="Song W.-J."/>
            <person name="Kurnit D.M."/>
        </authorList>
    </citation>
    <scope>NUCLEOTIDE SEQUENCE [LARGE SCALE GENOMIC DNA]</scope>
    <source>
        <strain evidence="1 2">DSM 18488</strain>
    </source>
</reference>
<organism evidence="1 2">
    <name type="scientific">Desulfopila aestuarii DSM 18488</name>
    <dbReference type="NCBI Taxonomy" id="1121416"/>
    <lineage>
        <taxon>Bacteria</taxon>
        <taxon>Pseudomonadati</taxon>
        <taxon>Thermodesulfobacteriota</taxon>
        <taxon>Desulfobulbia</taxon>
        <taxon>Desulfobulbales</taxon>
        <taxon>Desulfocapsaceae</taxon>
        <taxon>Desulfopila</taxon>
    </lineage>
</organism>
<name>A0A1M7Y8Q2_9BACT</name>
<evidence type="ECO:0008006" key="3">
    <source>
        <dbReference type="Google" id="ProtNLM"/>
    </source>
</evidence>
<dbReference type="OrthoDB" id="5518971at2"/>
<sequence length="84" mass="9301">MSKVTVEFINTCACCDEHGESIKEIAAKYGDAVDVSLYYAGKDFDYLKKYGMISKGTMIINGTRKYETLSKDIIEKAIGEAMQG</sequence>
<gene>
    <name evidence="1" type="ORF">SAMN02745220_02615</name>
</gene>
<keyword evidence="2" id="KW-1185">Reference proteome</keyword>
<accession>A0A1M7Y8Q2</accession>
<proteinExistence type="predicted"/>